<dbReference type="SMART" id="SM00409">
    <property type="entry name" value="IG"/>
    <property type="match status" value="2"/>
</dbReference>
<dbReference type="GO" id="GO:0009897">
    <property type="term" value="C:external side of plasma membrane"/>
    <property type="evidence" value="ECO:0007669"/>
    <property type="project" value="TreeGrafter"/>
</dbReference>
<dbReference type="InterPro" id="IPR036179">
    <property type="entry name" value="Ig-like_dom_sf"/>
</dbReference>
<dbReference type="PANTHER" id="PTHR25466">
    <property type="entry name" value="T-LYMPHOCYTE ACTIVATION ANTIGEN"/>
    <property type="match status" value="1"/>
</dbReference>
<dbReference type="AlphaFoldDB" id="A0A5C6NXG8"/>
<feature type="compositionally biased region" description="Basic and acidic residues" evidence="11">
    <location>
        <begin position="360"/>
        <end position="383"/>
    </location>
</feature>
<dbReference type="Pfam" id="PF07686">
    <property type="entry name" value="V-set"/>
    <property type="match status" value="1"/>
</dbReference>
<dbReference type="GO" id="GO:0006955">
    <property type="term" value="P:immune response"/>
    <property type="evidence" value="ECO:0007669"/>
    <property type="project" value="TreeGrafter"/>
</dbReference>
<evidence type="ECO:0000256" key="13">
    <source>
        <dbReference type="SAM" id="SignalP"/>
    </source>
</evidence>
<evidence type="ECO:0000256" key="2">
    <source>
        <dbReference type="ARBA" id="ARBA00022475"/>
    </source>
</evidence>
<feature type="signal peptide" evidence="13">
    <location>
        <begin position="1"/>
        <end position="27"/>
    </location>
</feature>
<evidence type="ECO:0000256" key="6">
    <source>
        <dbReference type="ARBA" id="ARBA00023136"/>
    </source>
</evidence>
<evidence type="ECO:0000256" key="4">
    <source>
        <dbReference type="ARBA" id="ARBA00022729"/>
    </source>
</evidence>
<dbReference type="GO" id="GO:0042102">
    <property type="term" value="P:positive regulation of T cell proliferation"/>
    <property type="evidence" value="ECO:0007669"/>
    <property type="project" value="TreeGrafter"/>
</dbReference>
<feature type="transmembrane region" description="Helical" evidence="12">
    <location>
        <begin position="322"/>
        <end position="346"/>
    </location>
</feature>
<evidence type="ECO:0000256" key="7">
    <source>
        <dbReference type="ARBA" id="ARBA00023157"/>
    </source>
</evidence>
<dbReference type="EMBL" id="RHFK02000009">
    <property type="protein sequence ID" value="TWW70660.1"/>
    <property type="molecule type" value="Genomic_DNA"/>
</dbReference>
<dbReference type="InterPro" id="IPR003599">
    <property type="entry name" value="Ig_sub"/>
</dbReference>
<comment type="caution">
    <text evidence="15">The sequence shown here is derived from an EMBL/GenBank/DDBJ whole genome shotgun (WGS) entry which is preliminary data.</text>
</comment>
<organism evidence="15 16">
    <name type="scientific">Takifugu flavidus</name>
    <name type="common">sansaifugu</name>
    <dbReference type="NCBI Taxonomy" id="433684"/>
    <lineage>
        <taxon>Eukaryota</taxon>
        <taxon>Metazoa</taxon>
        <taxon>Chordata</taxon>
        <taxon>Craniata</taxon>
        <taxon>Vertebrata</taxon>
        <taxon>Euteleostomi</taxon>
        <taxon>Actinopterygii</taxon>
        <taxon>Neopterygii</taxon>
        <taxon>Teleostei</taxon>
        <taxon>Neoteleostei</taxon>
        <taxon>Acanthomorphata</taxon>
        <taxon>Eupercaria</taxon>
        <taxon>Tetraodontiformes</taxon>
        <taxon>Tetradontoidea</taxon>
        <taxon>Tetraodontidae</taxon>
        <taxon>Takifugu</taxon>
    </lineage>
</organism>
<dbReference type="Pfam" id="PF00047">
    <property type="entry name" value="ig"/>
    <property type="match status" value="1"/>
</dbReference>
<keyword evidence="6 12" id="KW-0472">Membrane</keyword>
<proteinExistence type="predicted"/>
<keyword evidence="2" id="KW-1003">Cell membrane</keyword>
<comment type="subcellular location">
    <subcellularLocation>
        <location evidence="1">Cell membrane</location>
        <topology evidence="1">Single-pass type I membrane protein</topology>
    </subcellularLocation>
</comment>
<feature type="region of interest" description="Disordered" evidence="11">
    <location>
        <begin position="351"/>
        <end position="389"/>
    </location>
</feature>
<dbReference type="SUPFAM" id="SSF48726">
    <property type="entry name" value="Immunoglobulin"/>
    <property type="match status" value="2"/>
</dbReference>
<evidence type="ECO:0000256" key="1">
    <source>
        <dbReference type="ARBA" id="ARBA00004251"/>
    </source>
</evidence>
<evidence type="ECO:0000256" key="9">
    <source>
        <dbReference type="ARBA" id="ARBA00023180"/>
    </source>
</evidence>
<keyword evidence="8" id="KW-0675">Receptor</keyword>
<feature type="chain" id="PRO_5022822165" evidence="13">
    <location>
        <begin position="28"/>
        <end position="389"/>
    </location>
</feature>
<dbReference type="InterPro" id="IPR013106">
    <property type="entry name" value="Ig_V-set"/>
</dbReference>
<dbReference type="PANTHER" id="PTHR25466:SF14">
    <property type="entry name" value="BUTYROPHILIN SUBFAMILY 2 MEMBER A2-LIKE-RELATED"/>
    <property type="match status" value="1"/>
</dbReference>
<dbReference type="GO" id="GO:0031295">
    <property type="term" value="P:T cell costimulation"/>
    <property type="evidence" value="ECO:0007669"/>
    <property type="project" value="TreeGrafter"/>
</dbReference>
<dbReference type="GO" id="GO:0042130">
    <property type="term" value="P:negative regulation of T cell proliferation"/>
    <property type="evidence" value="ECO:0007669"/>
    <property type="project" value="TreeGrafter"/>
</dbReference>
<evidence type="ECO:0000256" key="5">
    <source>
        <dbReference type="ARBA" id="ARBA00022989"/>
    </source>
</evidence>
<evidence type="ECO:0000256" key="10">
    <source>
        <dbReference type="ARBA" id="ARBA00023319"/>
    </source>
</evidence>
<dbReference type="InterPro" id="IPR013151">
    <property type="entry name" value="Immunoglobulin_dom"/>
</dbReference>
<dbReference type="InterPro" id="IPR051713">
    <property type="entry name" value="T-cell_Activation_Regulation"/>
</dbReference>
<name>A0A5C6NXG8_9TELE</name>
<reference evidence="15 16" key="1">
    <citation type="submission" date="2019-04" db="EMBL/GenBank/DDBJ databases">
        <title>Chromosome genome assembly for Takifugu flavidus.</title>
        <authorList>
            <person name="Xiao S."/>
        </authorList>
    </citation>
    <scope>NUCLEOTIDE SEQUENCE [LARGE SCALE GENOMIC DNA]</scope>
    <source>
        <strain evidence="15">HTHZ2018</strain>
        <tissue evidence="15">Muscle</tissue>
    </source>
</reference>
<dbReference type="GO" id="GO:0071222">
    <property type="term" value="P:cellular response to lipopolysaccharide"/>
    <property type="evidence" value="ECO:0007669"/>
    <property type="project" value="TreeGrafter"/>
</dbReference>
<dbReference type="GO" id="GO:0007166">
    <property type="term" value="P:cell surface receptor signaling pathway"/>
    <property type="evidence" value="ECO:0007669"/>
    <property type="project" value="TreeGrafter"/>
</dbReference>
<dbReference type="InterPro" id="IPR013783">
    <property type="entry name" value="Ig-like_fold"/>
</dbReference>
<dbReference type="PROSITE" id="PS50835">
    <property type="entry name" value="IG_LIKE"/>
    <property type="match status" value="2"/>
</dbReference>
<gene>
    <name evidence="15" type="ORF">D4764_17G0001430</name>
</gene>
<sequence>MEIMSTYQRPLLLVGLIFLWTLRGGESTVCVVGHRCILPCTFLPGRDTLIHWMQMPNKNITHSYYDNKDQLGSQIPSFQSRTSLFQDQISRGNASLLLMWVKVEDQGQYMCYSSTDIDNSENFIELKVEALIRNVNIKQVNDTITCSSERIYPEPELSWSTNPPSPMRDPPKPEVQLMEDGLYKISSTIVKNSTALSYSCTVSAGRNKRKTTLFKARPVTVSAHETTIFCPQLNTAVADLTWKFNQAEIILNRTVGADDLVSDSWKHHVKNVSQSGDLTLQHVSSPQEGTYTCDLSNGEETYVTITALTVSKSLAEKQTGQVGIIVGIIVGVIVAAVAAGAVICYCKKNRAKDQPQQMESSRENGKPDALEMRDRSSSDEREQMLNPAT</sequence>
<evidence type="ECO:0000256" key="3">
    <source>
        <dbReference type="ARBA" id="ARBA00022692"/>
    </source>
</evidence>
<feature type="domain" description="Ig-like" evidence="14">
    <location>
        <begin position="173"/>
        <end position="306"/>
    </location>
</feature>
<evidence type="ECO:0000256" key="11">
    <source>
        <dbReference type="SAM" id="MobiDB-lite"/>
    </source>
</evidence>
<evidence type="ECO:0000313" key="15">
    <source>
        <dbReference type="EMBL" id="TWW70660.1"/>
    </source>
</evidence>
<dbReference type="FunFam" id="2.60.40.10:FF:000142">
    <property type="entry name" value="V-set domain-containing T-cell activation inhibitor 1"/>
    <property type="match status" value="1"/>
</dbReference>
<keyword evidence="7" id="KW-1015">Disulfide bond</keyword>
<keyword evidence="4 13" id="KW-0732">Signal</keyword>
<evidence type="ECO:0000256" key="12">
    <source>
        <dbReference type="SAM" id="Phobius"/>
    </source>
</evidence>
<keyword evidence="9" id="KW-0325">Glycoprotein</keyword>
<evidence type="ECO:0000313" key="16">
    <source>
        <dbReference type="Proteomes" id="UP000324091"/>
    </source>
</evidence>
<protein>
    <submittedName>
        <fullName evidence="15">CD276 antigen-like protein</fullName>
    </submittedName>
</protein>
<dbReference type="InterPro" id="IPR007110">
    <property type="entry name" value="Ig-like_dom"/>
</dbReference>
<accession>A0A5C6NXG8</accession>
<keyword evidence="16" id="KW-1185">Reference proteome</keyword>
<evidence type="ECO:0000256" key="8">
    <source>
        <dbReference type="ARBA" id="ARBA00023170"/>
    </source>
</evidence>
<dbReference type="Proteomes" id="UP000324091">
    <property type="component" value="Chromosome 17"/>
</dbReference>
<keyword evidence="10" id="KW-0393">Immunoglobulin domain</keyword>
<evidence type="ECO:0000259" key="14">
    <source>
        <dbReference type="PROSITE" id="PS50835"/>
    </source>
</evidence>
<dbReference type="Gene3D" id="2.60.40.10">
    <property type="entry name" value="Immunoglobulins"/>
    <property type="match status" value="3"/>
</dbReference>
<feature type="domain" description="Ig-like" evidence="14">
    <location>
        <begin position="10"/>
        <end position="129"/>
    </location>
</feature>
<keyword evidence="5 12" id="KW-1133">Transmembrane helix</keyword>
<keyword evidence="3 12" id="KW-0812">Transmembrane</keyword>